<comment type="subcellular location">
    <subcellularLocation>
        <location evidence="6 7">Cytoplasm</location>
    </subcellularLocation>
</comment>
<dbReference type="Gene3D" id="3.30.230.40">
    <property type="entry name" value="Imidazole glycerol phosphate dehydratase, domain 1"/>
    <property type="match status" value="2"/>
</dbReference>
<evidence type="ECO:0000313" key="8">
    <source>
        <dbReference type="EMBL" id="TWH83973.1"/>
    </source>
</evidence>
<name>A0A562JLQ5_9FIRM</name>
<dbReference type="AlphaFoldDB" id="A0A562JLQ5"/>
<protein>
    <recommendedName>
        <fullName evidence="2 6">Imidazoleglycerol-phosphate dehydratase</fullName>
        <shortName evidence="6">IGPD</shortName>
        <ecNumber evidence="6 7">4.2.1.19</ecNumber>
    </recommendedName>
</protein>
<dbReference type="PROSITE" id="PS00955">
    <property type="entry name" value="IGP_DEHYDRATASE_2"/>
    <property type="match status" value="1"/>
</dbReference>
<dbReference type="UniPathway" id="UPA00031">
    <property type="reaction ID" value="UER00011"/>
</dbReference>
<dbReference type="Pfam" id="PF00475">
    <property type="entry name" value="IGPD"/>
    <property type="match status" value="1"/>
</dbReference>
<evidence type="ECO:0000256" key="1">
    <source>
        <dbReference type="ARBA" id="ARBA00005047"/>
    </source>
</evidence>
<dbReference type="PANTHER" id="PTHR23133:SF2">
    <property type="entry name" value="IMIDAZOLEGLYCEROL-PHOSPHATE DEHYDRATASE"/>
    <property type="match status" value="1"/>
</dbReference>
<proteinExistence type="inferred from homology"/>
<evidence type="ECO:0000256" key="4">
    <source>
        <dbReference type="ARBA" id="ARBA00023102"/>
    </source>
</evidence>
<dbReference type="NCBIfam" id="NF002111">
    <property type="entry name" value="PRK00951.2-1"/>
    <property type="match status" value="1"/>
</dbReference>
<dbReference type="HAMAP" id="MF_00076">
    <property type="entry name" value="HisB"/>
    <property type="match status" value="1"/>
</dbReference>
<dbReference type="Proteomes" id="UP000315343">
    <property type="component" value="Unassembled WGS sequence"/>
</dbReference>
<dbReference type="PANTHER" id="PTHR23133">
    <property type="entry name" value="IMIDAZOLEGLYCEROL-PHOSPHATE DEHYDRATASE HIS7"/>
    <property type="match status" value="1"/>
</dbReference>
<dbReference type="GO" id="GO:0004424">
    <property type="term" value="F:imidazoleglycerol-phosphate dehydratase activity"/>
    <property type="evidence" value="ECO:0007669"/>
    <property type="project" value="UniProtKB-UniRule"/>
</dbReference>
<comment type="pathway">
    <text evidence="1 6 7">Amino-acid biosynthesis; L-histidine biosynthesis; L-histidine from 5-phospho-alpha-D-ribose 1-diphosphate: step 6/9.</text>
</comment>
<keyword evidence="4 6" id="KW-0368">Histidine biosynthesis</keyword>
<dbReference type="NCBIfam" id="NF002114">
    <property type="entry name" value="PRK00951.2-4"/>
    <property type="match status" value="1"/>
</dbReference>
<dbReference type="FunFam" id="3.30.230.40:FF:000003">
    <property type="entry name" value="Imidazoleglycerol-phosphate dehydratase HisB"/>
    <property type="match status" value="1"/>
</dbReference>
<dbReference type="OrthoDB" id="9790411at2"/>
<dbReference type="InterPro" id="IPR020568">
    <property type="entry name" value="Ribosomal_Su5_D2-typ_SF"/>
</dbReference>
<evidence type="ECO:0000256" key="5">
    <source>
        <dbReference type="ARBA" id="ARBA00023239"/>
    </source>
</evidence>
<dbReference type="CDD" id="cd07914">
    <property type="entry name" value="IGPD"/>
    <property type="match status" value="1"/>
</dbReference>
<dbReference type="InterPro" id="IPR000807">
    <property type="entry name" value="ImidazoleglycerolP_deHydtase"/>
</dbReference>
<dbReference type="PROSITE" id="PS00954">
    <property type="entry name" value="IGP_DEHYDRATASE_1"/>
    <property type="match status" value="1"/>
</dbReference>
<evidence type="ECO:0000313" key="9">
    <source>
        <dbReference type="Proteomes" id="UP000315343"/>
    </source>
</evidence>
<evidence type="ECO:0000256" key="7">
    <source>
        <dbReference type="RuleBase" id="RU000599"/>
    </source>
</evidence>
<dbReference type="InterPro" id="IPR020565">
    <property type="entry name" value="ImidazoleglycerP_deHydtase_CS"/>
</dbReference>
<dbReference type="SUPFAM" id="SSF54211">
    <property type="entry name" value="Ribosomal protein S5 domain 2-like"/>
    <property type="match status" value="2"/>
</dbReference>
<dbReference type="InterPro" id="IPR038494">
    <property type="entry name" value="IGPD_sf"/>
</dbReference>
<evidence type="ECO:0000256" key="6">
    <source>
        <dbReference type="HAMAP-Rule" id="MF_00076"/>
    </source>
</evidence>
<comment type="caution">
    <text evidence="8">The sequence shown here is derived from an EMBL/GenBank/DDBJ whole genome shotgun (WGS) entry which is preliminary data.</text>
</comment>
<evidence type="ECO:0000256" key="3">
    <source>
        <dbReference type="ARBA" id="ARBA00022605"/>
    </source>
</evidence>
<dbReference type="GO" id="GO:0000105">
    <property type="term" value="P:L-histidine biosynthetic process"/>
    <property type="evidence" value="ECO:0007669"/>
    <property type="project" value="UniProtKB-UniRule"/>
</dbReference>
<dbReference type="EC" id="4.2.1.19" evidence="6 7"/>
<organism evidence="8 9">
    <name type="scientific">Sedimentibacter saalensis</name>
    <dbReference type="NCBI Taxonomy" id="130788"/>
    <lineage>
        <taxon>Bacteria</taxon>
        <taxon>Bacillati</taxon>
        <taxon>Bacillota</taxon>
        <taxon>Tissierellia</taxon>
        <taxon>Sedimentibacter</taxon>
    </lineage>
</organism>
<gene>
    <name evidence="6" type="primary">hisB</name>
    <name evidence="8" type="ORF">LY60_00595</name>
</gene>
<reference evidence="8 9" key="1">
    <citation type="submission" date="2019-07" db="EMBL/GenBank/DDBJ databases">
        <title>Genomic Encyclopedia of Type Strains, Phase I: the one thousand microbial genomes (KMG-I) project.</title>
        <authorList>
            <person name="Kyrpides N."/>
        </authorList>
    </citation>
    <scope>NUCLEOTIDE SEQUENCE [LARGE SCALE GENOMIC DNA]</scope>
    <source>
        <strain evidence="8 9">DSM 13558</strain>
    </source>
</reference>
<keyword evidence="3 6" id="KW-0028">Amino-acid biosynthesis</keyword>
<evidence type="ECO:0000256" key="2">
    <source>
        <dbReference type="ARBA" id="ARBA00016664"/>
    </source>
</evidence>
<keyword evidence="9" id="KW-1185">Reference proteome</keyword>
<dbReference type="GO" id="GO:0005737">
    <property type="term" value="C:cytoplasm"/>
    <property type="evidence" value="ECO:0007669"/>
    <property type="project" value="UniProtKB-SubCell"/>
</dbReference>
<keyword evidence="5 6" id="KW-0456">Lyase</keyword>
<dbReference type="FunFam" id="3.30.230.40:FF:000001">
    <property type="entry name" value="Imidazoleglycerol-phosphate dehydratase HisB"/>
    <property type="match status" value="1"/>
</dbReference>
<dbReference type="EMBL" id="VLKH01000001">
    <property type="protein sequence ID" value="TWH83973.1"/>
    <property type="molecule type" value="Genomic_DNA"/>
</dbReference>
<accession>A0A562JLQ5</accession>
<comment type="catalytic activity">
    <reaction evidence="6 7">
        <text>D-erythro-1-(imidazol-4-yl)glycerol 3-phosphate = 3-(imidazol-4-yl)-2-oxopropyl phosphate + H2O</text>
        <dbReference type="Rhea" id="RHEA:11040"/>
        <dbReference type="ChEBI" id="CHEBI:15377"/>
        <dbReference type="ChEBI" id="CHEBI:57766"/>
        <dbReference type="ChEBI" id="CHEBI:58278"/>
        <dbReference type="EC" id="4.2.1.19"/>
    </reaction>
</comment>
<keyword evidence="6" id="KW-0963">Cytoplasm</keyword>
<dbReference type="RefSeq" id="WP_145079691.1">
    <property type="nucleotide sequence ID" value="NZ_JAYFNS010000026.1"/>
</dbReference>
<comment type="similarity">
    <text evidence="6 7">Belongs to the imidazoleglycerol-phosphate dehydratase family.</text>
</comment>
<sequence>MRKSTVKRKTYETEINVELDVDGSGKTDIDTGIGFLNHMLMLFGFHGGFDLKIKCTGDLDVDSHHTAEDIGIALGEAFKIALGDKKGIERYGFMFLPMDESLARVAVDLSGRPTLVYNVQFGRNMLGNMAVEDFKEFFKGFVNNSFSTLHIEVLYGENDHHKIEAVFKGFGRALKTASRITSENCMSTKGAL</sequence>